<dbReference type="AlphaFoldDB" id="A0A246JU91"/>
<dbReference type="CDD" id="cd01577">
    <property type="entry name" value="IPMI_Swivel"/>
    <property type="match status" value="1"/>
</dbReference>
<dbReference type="EMBL" id="NISJ01000005">
    <property type="protein sequence ID" value="OWQ96627.1"/>
    <property type="molecule type" value="Genomic_DNA"/>
</dbReference>
<dbReference type="InterPro" id="IPR050075">
    <property type="entry name" value="LeuD"/>
</dbReference>
<keyword evidence="13" id="KW-1185">Reference proteome</keyword>
<evidence type="ECO:0000256" key="6">
    <source>
        <dbReference type="ARBA" id="ARBA00022430"/>
    </source>
</evidence>
<dbReference type="Pfam" id="PF00694">
    <property type="entry name" value="Aconitase_C"/>
    <property type="match status" value="1"/>
</dbReference>
<gene>
    <name evidence="10 12" type="primary">leuD</name>
    <name evidence="12" type="ORF">CDQ91_11225</name>
</gene>
<evidence type="ECO:0000256" key="7">
    <source>
        <dbReference type="ARBA" id="ARBA00022605"/>
    </source>
</evidence>
<evidence type="ECO:0000259" key="11">
    <source>
        <dbReference type="Pfam" id="PF00694"/>
    </source>
</evidence>
<organism evidence="12 13">
    <name type="scientific">Sphingopyxis witflariensis</name>
    <dbReference type="NCBI Taxonomy" id="173675"/>
    <lineage>
        <taxon>Bacteria</taxon>
        <taxon>Pseudomonadati</taxon>
        <taxon>Pseudomonadota</taxon>
        <taxon>Alphaproteobacteria</taxon>
        <taxon>Sphingomonadales</taxon>
        <taxon>Sphingomonadaceae</taxon>
        <taxon>Sphingopyxis</taxon>
    </lineage>
</organism>
<dbReference type="HAMAP" id="MF_01031">
    <property type="entry name" value="LeuD_type1"/>
    <property type="match status" value="1"/>
</dbReference>
<comment type="catalytic activity">
    <reaction evidence="1 10">
        <text>(2R,3S)-3-isopropylmalate = (2S)-2-isopropylmalate</text>
        <dbReference type="Rhea" id="RHEA:32287"/>
        <dbReference type="ChEBI" id="CHEBI:1178"/>
        <dbReference type="ChEBI" id="CHEBI:35121"/>
        <dbReference type="EC" id="4.2.1.33"/>
    </reaction>
</comment>
<dbReference type="InterPro" id="IPR000573">
    <property type="entry name" value="AconitaseA/IPMdHydase_ssu_swvl"/>
</dbReference>
<feature type="domain" description="Aconitase A/isopropylmalate dehydratase small subunit swivel" evidence="11">
    <location>
        <begin position="3"/>
        <end position="117"/>
    </location>
</feature>
<comment type="similarity">
    <text evidence="4 10">Belongs to the LeuD family. LeuD type 1 subfamily.</text>
</comment>
<evidence type="ECO:0000256" key="1">
    <source>
        <dbReference type="ARBA" id="ARBA00000491"/>
    </source>
</evidence>
<dbReference type="GO" id="GO:0003861">
    <property type="term" value="F:3-isopropylmalate dehydratase activity"/>
    <property type="evidence" value="ECO:0007669"/>
    <property type="project" value="UniProtKB-UniRule"/>
</dbReference>
<dbReference type="OrthoDB" id="9777465at2"/>
<accession>A0A246JU91</accession>
<reference evidence="12 13" key="1">
    <citation type="journal article" date="2002" name="Int. J. Syst. Evol. Microbiol.">
        <title>Sphingopyxis witflariensis sp. nov., isolated from activated sludge.</title>
        <authorList>
            <person name="Kampfer P."/>
            <person name="Witzenberger R."/>
            <person name="Denner E.B."/>
            <person name="Busse H.J."/>
            <person name="Neef A."/>
        </authorList>
    </citation>
    <scope>NUCLEOTIDE SEQUENCE [LARGE SCALE GENOMIC DNA]</scope>
    <source>
        <strain evidence="12 13">DSM 14551</strain>
    </source>
</reference>
<evidence type="ECO:0000256" key="10">
    <source>
        <dbReference type="HAMAP-Rule" id="MF_01031"/>
    </source>
</evidence>
<dbReference type="InterPro" id="IPR004431">
    <property type="entry name" value="3-IsopropMal_deHydase_ssu"/>
</dbReference>
<keyword evidence="7 10" id="KW-0028">Amino-acid biosynthesis</keyword>
<dbReference type="NCBIfam" id="NF002458">
    <property type="entry name" value="PRK01641.1"/>
    <property type="match status" value="1"/>
</dbReference>
<name>A0A246JU91_9SPHN</name>
<evidence type="ECO:0000256" key="2">
    <source>
        <dbReference type="ARBA" id="ARBA00002695"/>
    </source>
</evidence>
<protein>
    <recommendedName>
        <fullName evidence="10">3-isopropylmalate dehydratase small subunit</fullName>
        <ecNumber evidence="10">4.2.1.33</ecNumber>
    </recommendedName>
    <alternativeName>
        <fullName evidence="10">Alpha-IPM isomerase</fullName>
        <shortName evidence="10">IPMI</shortName>
    </alternativeName>
    <alternativeName>
        <fullName evidence="10">Isopropylmalate isomerase</fullName>
    </alternativeName>
</protein>
<evidence type="ECO:0000256" key="9">
    <source>
        <dbReference type="ARBA" id="ARBA00023304"/>
    </source>
</evidence>
<dbReference type="PANTHER" id="PTHR43345:SF5">
    <property type="entry name" value="3-ISOPROPYLMALATE DEHYDRATASE SMALL SUBUNIT"/>
    <property type="match status" value="1"/>
</dbReference>
<evidence type="ECO:0000256" key="3">
    <source>
        <dbReference type="ARBA" id="ARBA00004729"/>
    </source>
</evidence>
<dbReference type="GO" id="GO:0009098">
    <property type="term" value="P:L-leucine biosynthetic process"/>
    <property type="evidence" value="ECO:0007669"/>
    <property type="project" value="UniProtKB-UniRule"/>
</dbReference>
<dbReference type="PANTHER" id="PTHR43345">
    <property type="entry name" value="3-ISOPROPYLMALATE DEHYDRATASE SMALL SUBUNIT 2-RELATED-RELATED"/>
    <property type="match status" value="1"/>
</dbReference>
<dbReference type="NCBIfam" id="TIGR00171">
    <property type="entry name" value="leuD"/>
    <property type="match status" value="1"/>
</dbReference>
<dbReference type="RefSeq" id="WP_088472827.1">
    <property type="nucleotide sequence ID" value="NZ_NISJ01000005.1"/>
</dbReference>
<evidence type="ECO:0000313" key="13">
    <source>
        <dbReference type="Proteomes" id="UP000197097"/>
    </source>
</evidence>
<comment type="pathway">
    <text evidence="3 10">Amino-acid biosynthesis; L-leucine biosynthesis; L-leucine from 3-methyl-2-oxobutanoate: step 2/4.</text>
</comment>
<dbReference type="EC" id="4.2.1.33" evidence="10"/>
<keyword evidence="6 10" id="KW-0432">Leucine biosynthesis</keyword>
<dbReference type="Gene3D" id="3.20.19.10">
    <property type="entry name" value="Aconitase, domain 4"/>
    <property type="match status" value="1"/>
</dbReference>
<keyword evidence="8 10" id="KW-0456">Lyase</keyword>
<comment type="caution">
    <text evidence="12">The sequence shown here is derived from an EMBL/GenBank/DDBJ whole genome shotgun (WGS) entry which is preliminary data.</text>
</comment>
<dbReference type="UniPathway" id="UPA00048">
    <property type="reaction ID" value="UER00071"/>
</dbReference>
<comment type="subunit">
    <text evidence="5 10">Heterodimer of LeuC and LeuD.</text>
</comment>
<dbReference type="FunFam" id="3.20.19.10:FF:000003">
    <property type="entry name" value="3-isopropylmalate dehydratase small subunit"/>
    <property type="match status" value="1"/>
</dbReference>
<evidence type="ECO:0000256" key="5">
    <source>
        <dbReference type="ARBA" id="ARBA00011271"/>
    </source>
</evidence>
<comment type="function">
    <text evidence="2 10">Catalyzes the isomerization between 2-isopropylmalate and 3-isopropylmalate, via the formation of 2-isopropylmaleate.</text>
</comment>
<sequence length="199" mass="21485">MTPIEKVEGRAIPFGLKNVDTDVIIPAHWLKTVSREGMGQGAFESLRADPDNLFDSAEFKGAPILIAGDNFGCGSSREHAAWALGDLGIRVVIAPSYSDIFSGNAVKNGILPVVLPQAAIDRLMEVAKTDPVHVDLDTQTVTTPFQDRFTFEIDPFRKMCLLGGLDEISLTEKSGAAISAYEAKIAQTQPWLQPATVES</sequence>
<dbReference type="GO" id="GO:0009316">
    <property type="term" value="C:3-isopropylmalate dehydratase complex"/>
    <property type="evidence" value="ECO:0007669"/>
    <property type="project" value="InterPro"/>
</dbReference>
<keyword evidence="9 10" id="KW-0100">Branched-chain amino acid biosynthesis</keyword>
<dbReference type="SUPFAM" id="SSF52016">
    <property type="entry name" value="LeuD/IlvD-like"/>
    <property type="match status" value="1"/>
</dbReference>
<dbReference type="InterPro" id="IPR033940">
    <property type="entry name" value="IPMI_Swivel"/>
</dbReference>
<proteinExistence type="inferred from homology"/>
<dbReference type="InterPro" id="IPR015928">
    <property type="entry name" value="Aconitase/3IPM_dehydase_swvl"/>
</dbReference>
<evidence type="ECO:0000313" key="12">
    <source>
        <dbReference type="EMBL" id="OWQ96627.1"/>
    </source>
</evidence>
<dbReference type="Proteomes" id="UP000197097">
    <property type="component" value="Unassembled WGS sequence"/>
</dbReference>
<evidence type="ECO:0000256" key="4">
    <source>
        <dbReference type="ARBA" id="ARBA00009845"/>
    </source>
</evidence>
<evidence type="ECO:0000256" key="8">
    <source>
        <dbReference type="ARBA" id="ARBA00023239"/>
    </source>
</evidence>